<dbReference type="VEuPathDB" id="FungiDB:P170DRAFT_462761"/>
<dbReference type="AlphaFoldDB" id="A0A2I2GJ84"/>
<gene>
    <name evidence="2" type="ORF">P170DRAFT_462761</name>
</gene>
<feature type="transmembrane region" description="Helical" evidence="1">
    <location>
        <begin position="321"/>
        <end position="340"/>
    </location>
</feature>
<dbReference type="OrthoDB" id="5394254at2759"/>
<evidence type="ECO:0000256" key="1">
    <source>
        <dbReference type="SAM" id="Phobius"/>
    </source>
</evidence>
<accession>A0A2I2GJ84</accession>
<feature type="transmembrane region" description="Helical" evidence="1">
    <location>
        <begin position="43"/>
        <end position="62"/>
    </location>
</feature>
<name>A0A2I2GJ84_9EURO</name>
<feature type="transmembrane region" description="Helical" evidence="1">
    <location>
        <begin position="182"/>
        <end position="203"/>
    </location>
</feature>
<sequence>MAPRKKDVLSTVTDKTESAADAVDRSTSHLRQKTQLERVPSPVRFLLVVASSLILSSTLFTLSTGITQGELGDVSKHREGWWEVGGLTAWKAVEVGLAWILGFDGRDVSSFIFFTHLPTFALLASFYHIRPTTVLISYAVILSSTSIPFMVLRNPSSVHNLSGAPRGAVSNRSILQDRATTIYTTVAATSIFTVVLYISYATWIPAQLVLHFVNIPDISAVHAGPAGLPVLFVALLPAGWAARDFLFASSAGALASKSDSSSARQGEYLASAIYRKSWGSLSAKTRVLISRACILASMLVINTVVQLVGTVDGVDIQGASAWGSLWAVATFAVAGTFGWIEAVDGV</sequence>
<proteinExistence type="predicted"/>
<feature type="transmembrane region" description="Helical" evidence="1">
    <location>
        <begin position="108"/>
        <end position="129"/>
    </location>
</feature>
<feature type="transmembrane region" description="Helical" evidence="1">
    <location>
        <begin position="288"/>
        <end position="309"/>
    </location>
</feature>
<keyword evidence="1" id="KW-1133">Transmembrane helix</keyword>
<feature type="transmembrane region" description="Helical" evidence="1">
    <location>
        <begin position="223"/>
        <end position="242"/>
    </location>
</feature>
<dbReference type="Proteomes" id="UP000234275">
    <property type="component" value="Unassembled WGS sequence"/>
</dbReference>
<feature type="transmembrane region" description="Helical" evidence="1">
    <location>
        <begin position="82"/>
        <end position="101"/>
    </location>
</feature>
<dbReference type="GeneID" id="36559815"/>
<protein>
    <submittedName>
        <fullName evidence="2">Uncharacterized protein</fullName>
    </submittedName>
</protein>
<organism evidence="2 3">
    <name type="scientific">Aspergillus steynii IBT 23096</name>
    <dbReference type="NCBI Taxonomy" id="1392250"/>
    <lineage>
        <taxon>Eukaryota</taxon>
        <taxon>Fungi</taxon>
        <taxon>Dikarya</taxon>
        <taxon>Ascomycota</taxon>
        <taxon>Pezizomycotina</taxon>
        <taxon>Eurotiomycetes</taxon>
        <taxon>Eurotiomycetidae</taxon>
        <taxon>Eurotiales</taxon>
        <taxon>Aspergillaceae</taxon>
        <taxon>Aspergillus</taxon>
        <taxon>Aspergillus subgen. Circumdati</taxon>
    </lineage>
</organism>
<keyword evidence="1" id="KW-0812">Transmembrane</keyword>
<comment type="caution">
    <text evidence="2">The sequence shown here is derived from an EMBL/GenBank/DDBJ whole genome shotgun (WGS) entry which is preliminary data.</text>
</comment>
<feature type="transmembrane region" description="Helical" evidence="1">
    <location>
        <begin position="135"/>
        <end position="152"/>
    </location>
</feature>
<evidence type="ECO:0000313" key="2">
    <source>
        <dbReference type="EMBL" id="PLB52942.1"/>
    </source>
</evidence>
<dbReference type="EMBL" id="MSFO01000002">
    <property type="protein sequence ID" value="PLB52942.1"/>
    <property type="molecule type" value="Genomic_DNA"/>
</dbReference>
<evidence type="ECO:0000313" key="3">
    <source>
        <dbReference type="Proteomes" id="UP000234275"/>
    </source>
</evidence>
<reference evidence="2 3" key="1">
    <citation type="submission" date="2016-12" db="EMBL/GenBank/DDBJ databases">
        <title>The genomes of Aspergillus section Nigri reveals drivers in fungal speciation.</title>
        <authorList>
            <consortium name="DOE Joint Genome Institute"/>
            <person name="Vesth T.C."/>
            <person name="Nybo J."/>
            <person name="Theobald S."/>
            <person name="Brandl J."/>
            <person name="Frisvad J.C."/>
            <person name="Nielsen K.F."/>
            <person name="Lyhne E.K."/>
            <person name="Kogle M.E."/>
            <person name="Kuo A."/>
            <person name="Riley R."/>
            <person name="Clum A."/>
            <person name="Nolan M."/>
            <person name="Lipzen A."/>
            <person name="Salamov A."/>
            <person name="Henrissat B."/>
            <person name="Wiebenga A."/>
            <person name="De Vries R.P."/>
            <person name="Grigoriev I.V."/>
            <person name="Mortensen U.H."/>
            <person name="Andersen M.R."/>
            <person name="Baker S.E."/>
        </authorList>
    </citation>
    <scope>NUCLEOTIDE SEQUENCE [LARGE SCALE GENOMIC DNA]</scope>
    <source>
        <strain evidence="2 3">IBT 23096</strain>
    </source>
</reference>
<dbReference type="RefSeq" id="XP_024708244.1">
    <property type="nucleotide sequence ID" value="XM_024852117.1"/>
</dbReference>
<keyword evidence="1" id="KW-0472">Membrane</keyword>
<keyword evidence="3" id="KW-1185">Reference proteome</keyword>